<feature type="chain" id="PRO_5020723584" evidence="1">
    <location>
        <begin position="23"/>
        <end position="433"/>
    </location>
</feature>
<proteinExistence type="predicted"/>
<dbReference type="InterPro" id="IPR013108">
    <property type="entry name" value="Amidohydro_3"/>
</dbReference>
<sequence>MMKFYKYIIATLAFMASATGIAQQTPAAPQEEAITISGATAHIGNGEVIEDAVIVFENGVITAMGSADTATKGKVINADGKHVYPGIIAPAKSLGLIEINAVRASNDQDEIGELIPHVRSIIAYNAESKVVESMRPNGVLIGQTTPQGGTISGTSSIVQFDAWNWEDAVIKEDDGIHLHWPNTFRRGRWWEGEDRGFKPNKDYAEDITAIETFMKNSMAYKAKDGEQPNQAFTAMKGLFDGSQKLYVYADGEKEIIDAITTAKESGVKDVVLVGGYESHKIIPFLKQHNIPVLVQETHNVPARDDDDYDLPYKLPKLLADGGLLVAIQNSEASNFQTRNLPFYAGQVAGQGMDMETALTLITGNSAKILGIDDKYGTLEEGKSATLFISEGNALDMRTNQLTHAFIDGRELSLETHQTELWKRYSEKYERQSK</sequence>
<evidence type="ECO:0000256" key="1">
    <source>
        <dbReference type="SAM" id="SignalP"/>
    </source>
</evidence>
<dbReference type="SUPFAM" id="SSF51338">
    <property type="entry name" value="Composite domain of metallo-dependent hydrolases"/>
    <property type="match status" value="1"/>
</dbReference>
<keyword evidence="4" id="KW-1185">Reference proteome</keyword>
<feature type="domain" description="Amidohydrolase 3" evidence="2">
    <location>
        <begin position="349"/>
        <end position="402"/>
    </location>
</feature>
<dbReference type="PANTHER" id="PTHR43135">
    <property type="entry name" value="ALPHA-D-RIBOSE 1-METHYLPHOSPHONATE 5-TRIPHOSPHATE DIPHOSPHATASE"/>
    <property type="match status" value="1"/>
</dbReference>
<keyword evidence="1" id="KW-0732">Signal</keyword>
<dbReference type="Pfam" id="PF07969">
    <property type="entry name" value="Amidohydro_3"/>
    <property type="match status" value="1"/>
</dbReference>
<dbReference type="SUPFAM" id="SSF51556">
    <property type="entry name" value="Metallo-dependent hydrolases"/>
    <property type="match status" value="1"/>
</dbReference>
<organism evidence="3 4">
    <name type="scientific">Zeaxanthinibacter enoshimensis</name>
    <dbReference type="NCBI Taxonomy" id="392009"/>
    <lineage>
        <taxon>Bacteria</taxon>
        <taxon>Pseudomonadati</taxon>
        <taxon>Bacteroidota</taxon>
        <taxon>Flavobacteriia</taxon>
        <taxon>Flavobacteriales</taxon>
        <taxon>Flavobacteriaceae</taxon>
        <taxon>Zeaxanthinibacter</taxon>
    </lineage>
</organism>
<dbReference type="InterPro" id="IPR051781">
    <property type="entry name" value="Metallo-dep_Hydrolase"/>
</dbReference>
<dbReference type="AlphaFoldDB" id="A0A4R6TSX3"/>
<evidence type="ECO:0000313" key="3">
    <source>
        <dbReference type="EMBL" id="TDQ32989.1"/>
    </source>
</evidence>
<evidence type="ECO:0000313" key="4">
    <source>
        <dbReference type="Proteomes" id="UP000295468"/>
    </source>
</evidence>
<protein>
    <submittedName>
        <fullName evidence="3">Imidazolonepropionase-like amidohydrolase</fullName>
    </submittedName>
</protein>
<name>A0A4R6TSX3_9FLAO</name>
<evidence type="ECO:0000259" key="2">
    <source>
        <dbReference type="Pfam" id="PF07969"/>
    </source>
</evidence>
<accession>A0A4R6TSX3</accession>
<reference evidence="3 4" key="1">
    <citation type="submission" date="2019-03" db="EMBL/GenBank/DDBJ databases">
        <title>Genomic Encyclopedia of Archaeal and Bacterial Type Strains, Phase II (KMG-II): from individual species to whole genera.</title>
        <authorList>
            <person name="Goeker M."/>
        </authorList>
    </citation>
    <scope>NUCLEOTIDE SEQUENCE [LARGE SCALE GENOMIC DNA]</scope>
    <source>
        <strain evidence="3 4">DSM 18435</strain>
    </source>
</reference>
<keyword evidence="3" id="KW-0378">Hydrolase</keyword>
<gene>
    <name evidence="3" type="ORF">CLV82_0827</name>
</gene>
<dbReference type="PANTHER" id="PTHR43135:SF3">
    <property type="entry name" value="ALPHA-D-RIBOSE 1-METHYLPHOSPHONATE 5-TRIPHOSPHATE DIPHOSPHATASE"/>
    <property type="match status" value="1"/>
</dbReference>
<dbReference type="Gene3D" id="3.20.20.140">
    <property type="entry name" value="Metal-dependent hydrolases"/>
    <property type="match status" value="1"/>
</dbReference>
<dbReference type="Proteomes" id="UP000295468">
    <property type="component" value="Unassembled WGS sequence"/>
</dbReference>
<dbReference type="InterPro" id="IPR032466">
    <property type="entry name" value="Metal_Hydrolase"/>
</dbReference>
<comment type="caution">
    <text evidence="3">The sequence shown here is derived from an EMBL/GenBank/DDBJ whole genome shotgun (WGS) entry which is preliminary data.</text>
</comment>
<dbReference type="InterPro" id="IPR011059">
    <property type="entry name" value="Metal-dep_hydrolase_composite"/>
</dbReference>
<dbReference type="EMBL" id="SNYI01000001">
    <property type="protein sequence ID" value="TDQ32989.1"/>
    <property type="molecule type" value="Genomic_DNA"/>
</dbReference>
<feature type="signal peptide" evidence="1">
    <location>
        <begin position="1"/>
        <end position="22"/>
    </location>
</feature>
<dbReference type="GO" id="GO:0016810">
    <property type="term" value="F:hydrolase activity, acting on carbon-nitrogen (but not peptide) bonds"/>
    <property type="evidence" value="ECO:0007669"/>
    <property type="project" value="InterPro"/>
</dbReference>